<keyword evidence="2" id="KW-1185">Reference proteome</keyword>
<protein>
    <recommendedName>
        <fullName evidence="3">DUF3794 domain-containing protein</fullName>
    </recommendedName>
</protein>
<gene>
    <name evidence="1" type="ORF">OXH55_02570</name>
</gene>
<sequence>MGIIRNHIDIVGITPEEQLPHKIQNSQVVEYSEVENIFIPKHNPNIKNIYQIVLDVNLISKREVNIPVGRVVVLDGVKKIKINYAEKGHSQKVNIVNLELPYNTFVELPDKKEIGNVNVQIVDAYFELIDNRKIYSHIVYLVNVHYKEESTCKDKIESVNNYEKIQENFEEEVIEEIGISRENVDYKEIKERRLVDIEAEFI</sequence>
<dbReference type="EMBL" id="JAPQES010000001">
    <property type="protein sequence ID" value="MCY6369531.1"/>
    <property type="molecule type" value="Genomic_DNA"/>
</dbReference>
<evidence type="ECO:0000313" key="1">
    <source>
        <dbReference type="EMBL" id="MCY6369531.1"/>
    </source>
</evidence>
<dbReference type="Proteomes" id="UP001079657">
    <property type="component" value="Unassembled WGS sequence"/>
</dbReference>
<reference evidence="1" key="1">
    <citation type="submission" date="2022-12" db="EMBL/GenBank/DDBJ databases">
        <authorList>
            <person name="Wang J."/>
        </authorList>
    </citation>
    <scope>NUCLEOTIDE SEQUENCE</scope>
    <source>
        <strain evidence="1">HY-42-06</strain>
    </source>
</reference>
<evidence type="ECO:0008006" key="3">
    <source>
        <dbReference type="Google" id="ProtNLM"/>
    </source>
</evidence>
<accession>A0ABT4CKF5</accession>
<dbReference type="RefSeq" id="WP_268047909.1">
    <property type="nucleotide sequence ID" value="NZ_JAPQES010000001.1"/>
</dbReference>
<evidence type="ECO:0000313" key="2">
    <source>
        <dbReference type="Proteomes" id="UP001079657"/>
    </source>
</evidence>
<comment type="caution">
    <text evidence="1">The sequence shown here is derived from an EMBL/GenBank/DDBJ whole genome shotgun (WGS) entry which is preliminary data.</text>
</comment>
<name>A0ABT4CKF5_9CLOT</name>
<organism evidence="1 2">
    <name type="scientific">Clostridium ganghwense</name>
    <dbReference type="NCBI Taxonomy" id="312089"/>
    <lineage>
        <taxon>Bacteria</taxon>
        <taxon>Bacillati</taxon>
        <taxon>Bacillota</taxon>
        <taxon>Clostridia</taxon>
        <taxon>Eubacteriales</taxon>
        <taxon>Clostridiaceae</taxon>
        <taxon>Clostridium</taxon>
    </lineage>
</organism>
<proteinExistence type="predicted"/>